<protein>
    <submittedName>
        <fullName evidence="2">HDOD domain-containing protein</fullName>
    </submittedName>
</protein>
<evidence type="ECO:0000313" key="2">
    <source>
        <dbReference type="EMBL" id="HFH29446.1"/>
    </source>
</evidence>
<proteinExistence type="predicted"/>
<dbReference type="PANTHER" id="PTHR33525">
    <property type="match status" value="1"/>
</dbReference>
<gene>
    <name evidence="2" type="ORF">ENS59_08030</name>
</gene>
<dbReference type="PANTHER" id="PTHR33525:SF3">
    <property type="entry name" value="RIBONUCLEASE Y"/>
    <property type="match status" value="1"/>
</dbReference>
<dbReference type="SUPFAM" id="SSF109604">
    <property type="entry name" value="HD-domain/PDEase-like"/>
    <property type="match status" value="1"/>
</dbReference>
<name>A0A7C3IQF4_9SPIR</name>
<dbReference type="Gene3D" id="1.10.3210.10">
    <property type="entry name" value="Hypothetical protein af1432"/>
    <property type="match status" value="1"/>
</dbReference>
<dbReference type="EMBL" id="DSVL01000248">
    <property type="protein sequence ID" value="HFH29446.1"/>
    <property type="molecule type" value="Genomic_DNA"/>
</dbReference>
<dbReference type="Pfam" id="PF08668">
    <property type="entry name" value="HDOD"/>
    <property type="match status" value="1"/>
</dbReference>
<accession>A0A7C3IQF4</accession>
<dbReference type="CDD" id="cd00077">
    <property type="entry name" value="HDc"/>
    <property type="match status" value="1"/>
</dbReference>
<dbReference type="InterPro" id="IPR013976">
    <property type="entry name" value="HDOD"/>
</dbReference>
<organism evidence="2">
    <name type="scientific">Gracilinema caldarium</name>
    <dbReference type="NCBI Taxonomy" id="215591"/>
    <lineage>
        <taxon>Bacteria</taxon>
        <taxon>Pseudomonadati</taxon>
        <taxon>Spirochaetota</taxon>
        <taxon>Spirochaetia</taxon>
        <taxon>Spirochaetales</taxon>
        <taxon>Breznakiellaceae</taxon>
        <taxon>Gracilinema</taxon>
    </lineage>
</organism>
<comment type="caution">
    <text evidence="2">The sequence shown here is derived from an EMBL/GenBank/DDBJ whole genome shotgun (WGS) entry which is preliminary data.</text>
</comment>
<dbReference type="PROSITE" id="PS51833">
    <property type="entry name" value="HDOD"/>
    <property type="match status" value="1"/>
</dbReference>
<evidence type="ECO:0000259" key="1">
    <source>
        <dbReference type="PROSITE" id="PS51833"/>
    </source>
</evidence>
<dbReference type="InterPro" id="IPR052340">
    <property type="entry name" value="RNase_Y/CdgJ"/>
</dbReference>
<sequence length="284" mass="32362">MEQVDYLKGLKNLPINPAISSKVLEMIEKQDFSFKHLETLISADPGLTTKILRIANSALYARQNKITKLQTAISLLGLNTIKNLVILVTGTSLFKQHTGSWFYHLFWQHSLDTAFIAKDMAGNCGLPDQSEELFIAGLLHNVGQIPLYLHKPEAYDSIVKMVIQEGRRFSELEQNIYGTNHRDLGGLLLSQWNFPALFCDCAREHGNINITSSWKKQILIVSNASFIASNWSYFEKNPKDYQLLEAQLKQLGRDVASIRTYEGEYRSILARDSFYKECIQLVKE</sequence>
<reference evidence="2" key="1">
    <citation type="journal article" date="2020" name="mSystems">
        <title>Genome- and Community-Level Interaction Insights into Carbon Utilization and Element Cycling Functions of Hydrothermarchaeota in Hydrothermal Sediment.</title>
        <authorList>
            <person name="Zhou Z."/>
            <person name="Liu Y."/>
            <person name="Xu W."/>
            <person name="Pan J."/>
            <person name="Luo Z.H."/>
            <person name="Li M."/>
        </authorList>
    </citation>
    <scope>NUCLEOTIDE SEQUENCE [LARGE SCALE GENOMIC DNA]</scope>
    <source>
        <strain evidence="2">SpSt-503</strain>
    </source>
</reference>
<dbReference type="AlphaFoldDB" id="A0A7C3IQF4"/>
<feature type="domain" description="HDOD" evidence="1">
    <location>
        <begin position="13"/>
        <end position="208"/>
    </location>
</feature>
<dbReference type="InterPro" id="IPR003607">
    <property type="entry name" value="HD/PDEase_dom"/>
</dbReference>